<dbReference type="InterPro" id="IPR006008">
    <property type="entry name" value="YciB"/>
</dbReference>
<dbReference type="HAMAP" id="MF_00189">
    <property type="entry name" value="YciB"/>
    <property type="match status" value="1"/>
</dbReference>
<keyword evidence="3 5" id="KW-1133">Transmembrane helix</keyword>
<accession>A0ABV6T7G2</accession>
<keyword evidence="1 5" id="KW-1003">Cell membrane</keyword>
<gene>
    <name evidence="5" type="primary">yciB</name>
    <name evidence="6" type="ORF">ACFHYO_14015</name>
</gene>
<feature type="transmembrane region" description="Helical" evidence="5">
    <location>
        <begin position="49"/>
        <end position="72"/>
    </location>
</feature>
<comment type="subcellular location">
    <subcellularLocation>
        <location evidence="5">Cell inner membrane</location>
        <topology evidence="5">Multi-pass membrane protein</topology>
    </subcellularLocation>
</comment>
<evidence type="ECO:0000256" key="1">
    <source>
        <dbReference type="ARBA" id="ARBA00022475"/>
    </source>
</evidence>
<comment type="caution">
    <text evidence="6">The sequence shown here is derived from an EMBL/GenBank/DDBJ whole genome shotgun (WGS) entry which is preliminary data.</text>
</comment>
<reference evidence="6 7" key="1">
    <citation type="submission" date="2024-09" db="EMBL/GenBank/DDBJ databases">
        <authorList>
            <person name="Sun Q."/>
            <person name="Mori K."/>
        </authorList>
    </citation>
    <scope>NUCLEOTIDE SEQUENCE [LARGE SCALE GENOMIC DNA]</scope>
    <source>
        <strain evidence="6 7">KCTC 42086</strain>
    </source>
</reference>
<dbReference type="PANTHER" id="PTHR36917:SF1">
    <property type="entry name" value="INNER MEMBRANE-SPANNING PROTEIN YCIB"/>
    <property type="match status" value="1"/>
</dbReference>
<keyword evidence="7" id="KW-1185">Reference proteome</keyword>
<feature type="transmembrane region" description="Helical" evidence="5">
    <location>
        <begin position="20"/>
        <end position="37"/>
    </location>
</feature>
<comment type="similarity">
    <text evidence="5">Belongs to the YciB family.</text>
</comment>
<evidence type="ECO:0000256" key="3">
    <source>
        <dbReference type="ARBA" id="ARBA00022989"/>
    </source>
</evidence>
<evidence type="ECO:0000256" key="4">
    <source>
        <dbReference type="ARBA" id="ARBA00023136"/>
    </source>
</evidence>
<dbReference type="EMBL" id="JBHMQU010000074">
    <property type="protein sequence ID" value="MFC0813219.1"/>
    <property type="molecule type" value="Genomic_DNA"/>
</dbReference>
<comment type="function">
    <text evidence="5">Plays a role in cell envelope biogenesis, maintenance of cell envelope integrity and membrane homeostasis.</text>
</comment>
<keyword evidence="5" id="KW-0997">Cell inner membrane</keyword>
<dbReference type="Proteomes" id="UP001589920">
    <property type="component" value="Unassembled WGS sequence"/>
</dbReference>
<keyword evidence="2 5" id="KW-0812">Transmembrane</keyword>
<evidence type="ECO:0000256" key="2">
    <source>
        <dbReference type="ARBA" id="ARBA00022692"/>
    </source>
</evidence>
<dbReference type="RefSeq" id="WP_394321178.1">
    <property type="nucleotide sequence ID" value="NZ_JBHMQU010000074.1"/>
</dbReference>
<evidence type="ECO:0000313" key="6">
    <source>
        <dbReference type="EMBL" id="MFC0813219.1"/>
    </source>
</evidence>
<feature type="transmembrane region" description="Helical" evidence="5">
    <location>
        <begin position="173"/>
        <end position="193"/>
    </location>
</feature>
<feature type="transmembrane region" description="Helical" evidence="5">
    <location>
        <begin position="148"/>
        <end position="167"/>
    </location>
</feature>
<name>A0ABV6T7G2_9RHOB</name>
<feature type="transmembrane region" description="Helical" evidence="5">
    <location>
        <begin position="79"/>
        <end position="98"/>
    </location>
</feature>
<organism evidence="6 7">
    <name type="scientific">Paracoccus panacisoli</name>
    <dbReference type="NCBI Taxonomy" id="1510163"/>
    <lineage>
        <taxon>Bacteria</taxon>
        <taxon>Pseudomonadati</taxon>
        <taxon>Pseudomonadota</taxon>
        <taxon>Alphaproteobacteria</taxon>
        <taxon>Rhodobacterales</taxon>
        <taxon>Paracoccaceae</taxon>
        <taxon>Paracoccus</taxon>
    </lineage>
</organism>
<dbReference type="PANTHER" id="PTHR36917">
    <property type="entry name" value="INTRACELLULAR SEPTATION PROTEIN A-RELATED"/>
    <property type="match status" value="1"/>
</dbReference>
<dbReference type="Pfam" id="PF04279">
    <property type="entry name" value="IspA"/>
    <property type="match status" value="1"/>
</dbReference>
<keyword evidence="4 5" id="KW-0472">Membrane</keyword>
<evidence type="ECO:0000256" key="5">
    <source>
        <dbReference type="HAMAP-Rule" id="MF_00189"/>
    </source>
</evidence>
<protein>
    <recommendedName>
        <fullName evidence="5">Inner membrane-spanning protein YciB</fullName>
    </recommendedName>
</protein>
<sequence length="218" mass="24354">MTDRTPASAPRAPLPHSLKLALDYGPLVAFLVVFLLYRDRTVHWGGQSYPGLIVATLVFVPLTIAANAVLWARTRKLSVMQLVTLVIVVIFGGLTIWLNDERFIKMKPTFIYLLLAGMLGLGLVLRRNWLALAMGEMVPLAPEGWRRLTLRMTGLFLTLAVLNEIIWRTQSDTTWVLFKTVGLIALTFVFLMANVPLIQRYALIPEENAGEDGTPPAR</sequence>
<evidence type="ECO:0000313" key="7">
    <source>
        <dbReference type="Proteomes" id="UP001589920"/>
    </source>
</evidence>
<proteinExistence type="inferred from homology"/>
<feature type="transmembrane region" description="Helical" evidence="5">
    <location>
        <begin position="110"/>
        <end position="127"/>
    </location>
</feature>